<dbReference type="SUPFAM" id="SSF46689">
    <property type="entry name" value="Homeodomain-like"/>
    <property type="match status" value="1"/>
</dbReference>
<dbReference type="PANTHER" id="PTHR43280">
    <property type="entry name" value="ARAC-FAMILY TRANSCRIPTIONAL REGULATOR"/>
    <property type="match status" value="1"/>
</dbReference>
<feature type="domain" description="HTH araC/xylS-type" evidence="4">
    <location>
        <begin position="199"/>
        <end position="299"/>
    </location>
</feature>
<proteinExistence type="predicted"/>
<dbReference type="RefSeq" id="WP_370481929.1">
    <property type="nucleotide sequence ID" value="NZ_JBEOQA010000001.1"/>
</dbReference>
<evidence type="ECO:0000313" key="6">
    <source>
        <dbReference type="Proteomes" id="UP001566204"/>
    </source>
</evidence>
<evidence type="ECO:0000256" key="1">
    <source>
        <dbReference type="ARBA" id="ARBA00023015"/>
    </source>
</evidence>
<dbReference type="InterPro" id="IPR018060">
    <property type="entry name" value="HTH_AraC"/>
</dbReference>
<dbReference type="InterPro" id="IPR020449">
    <property type="entry name" value="Tscrpt_reg_AraC-type_HTH"/>
</dbReference>
<reference evidence="5 6" key="1">
    <citation type="submission" date="2024-06" db="EMBL/GenBank/DDBJ databases">
        <title>Soil Sphingobacterium thalpophilum.</title>
        <authorList>
            <person name="Yang J."/>
            <person name="Li J."/>
        </authorList>
    </citation>
    <scope>NUCLEOTIDE SEQUENCE [LARGE SCALE GENOMIC DNA]</scope>
    <source>
        <strain evidence="5 6">22g91tb</strain>
    </source>
</reference>
<organism evidence="5 6">
    <name type="scientific">Sphingobacterium thalpophilum</name>
    <dbReference type="NCBI Taxonomy" id="259"/>
    <lineage>
        <taxon>Bacteria</taxon>
        <taxon>Pseudomonadati</taxon>
        <taxon>Bacteroidota</taxon>
        <taxon>Sphingobacteriia</taxon>
        <taxon>Sphingobacteriales</taxon>
        <taxon>Sphingobacteriaceae</taxon>
        <taxon>Sphingobacterium</taxon>
    </lineage>
</organism>
<dbReference type="InterPro" id="IPR009057">
    <property type="entry name" value="Homeodomain-like_sf"/>
</dbReference>
<dbReference type="SMART" id="SM00342">
    <property type="entry name" value="HTH_ARAC"/>
    <property type="match status" value="1"/>
</dbReference>
<dbReference type="PRINTS" id="PR00032">
    <property type="entry name" value="HTHARAC"/>
</dbReference>
<dbReference type="Gene3D" id="1.10.10.60">
    <property type="entry name" value="Homeodomain-like"/>
    <property type="match status" value="1"/>
</dbReference>
<accession>A0ABV4HBK9</accession>
<dbReference type="Pfam" id="PF12833">
    <property type="entry name" value="HTH_18"/>
    <property type="match status" value="1"/>
</dbReference>
<dbReference type="EMBL" id="JBEOQB010000002">
    <property type="protein sequence ID" value="MEZ0451873.1"/>
    <property type="molecule type" value="Genomic_DNA"/>
</dbReference>
<gene>
    <name evidence="5" type="ORF">ABTW24_09725</name>
</gene>
<protein>
    <submittedName>
        <fullName evidence="5">AraC family transcriptional regulator</fullName>
    </submittedName>
</protein>
<keyword evidence="2" id="KW-0238">DNA-binding</keyword>
<name>A0ABV4HBK9_9SPHI</name>
<evidence type="ECO:0000313" key="5">
    <source>
        <dbReference type="EMBL" id="MEZ0451873.1"/>
    </source>
</evidence>
<dbReference type="PANTHER" id="PTHR43280:SF32">
    <property type="entry name" value="TRANSCRIPTIONAL REGULATORY PROTEIN"/>
    <property type="match status" value="1"/>
</dbReference>
<keyword evidence="1" id="KW-0805">Transcription regulation</keyword>
<dbReference type="PROSITE" id="PS01124">
    <property type="entry name" value="HTH_ARAC_FAMILY_2"/>
    <property type="match status" value="1"/>
</dbReference>
<evidence type="ECO:0000259" key="4">
    <source>
        <dbReference type="PROSITE" id="PS01124"/>
    </source>
</evidence>
<sequence>MPKFIKTISEYHRYRGLTQPYHPMISVVDYNDIRSLPEEDVDRLILDFYAVSLKRTKNAKIIYGQQRCDFDSGVLFFMAPRQVFTIQSIGNSQPQHTGWLLLIHPDLLWNTHLASAIGKYDFFEYEVNEALFLSDSEESVLTGIIKYIDLECRTNLDRFSQNIIIAQIETLLRYSERFYQRQFITRKIGNHEILGRMETILNEYILNNAVREGLPTVHFIAEALSMSPGYLSGVLKSVTGESTQQHIHNKLIAVAKEKLTTTTLTVSEIAYELGFEHPQGFSKLFKHKTNVTPMAFRRSFIIGVDQEYQK</sequence>
<evidence type="ECO:0000256" key="2">
    <source>
        <dbReference type="ARBA" id="ARBA00023125"/>
    </source>
</evidence>
<dbReference type="Proteomes" id="UP001566204">
    <property type="component" value="Unassembled WGS sequence"/>
</dbReference>
<keyword evidence="6" id="KW-1185">Reference proteome</keyword>
<evidence type="ECO:0000256" key="3">
    <source>
        <dbReference type="ARBA" id="ARBA00023163"/>
    </source>
</evidence>
<comment type="caution">
    <text evidence="5">The sequence shown here is derived from an EMBL/GenBank/DDBJ whole genome shotgun (WGS) entry which is preliminary data.</text>
</comment>
<keyword evidence="3" id="KW-0804">Transcription</keyword>